<protein>
    <submittedName>
        <fullName evidence="4">Short-chain dehydrogenase/reductase SDR</fullName>
    </submittedName>
</protein>
<dbReference type="Proteomes" id="UP000190312">
    <property type="component" value="Unassembled WGS sequence"/>
</dbReference>
<evidence type="ECO:0000256" key="3">
    <source>
        <dbReference type="ARBA" id="ARBA00023002"/>
    </source>
</evidence>
<dbReference type="eggNOG" id="KOG1208">
    <property type="taxonomic scope" value="Eukaryota"/>
</dbReference>
<keyword evidence="3" id="KW-0560">Oxidoreductase</keyword>
<dbReference type="PANTHER" id="PTHR24320">
    <property type="entry name" value="RETINOL DEHYDROGENASE"/>
    <property type="match status" value="1"/>
</dbReference>
<dbReference type="InterPro" id="IPR002347">
    <property type="entry name" value="SDR_fam"/>
</dbReference>
<evidence type="ECO:0000313" key="4">
    <source>
        <dbReference type="EMBL" id="OOO08298.1"/>
    </source>
</evidence>
<sequence>MAKTVVATGTSSGLGFEAIKQLLQQSEPYNFILGVRDTVKTQGNYDRIDFDRSKHTITIFPLDLLSLPSVQSFAQKALSQLGDQKLDYLFLCAGMLDSADGPGPNGSPWCSGYVVNHLAQHYLLHLLRDTLSRSQSRVVVVSSGAIRNVRGQDPATLDVDLKANSKAGVRPVYSASKFVQLLGAFYWRRELPSCTVIAVSPGLIPSTNLATDLGLSMDMPDAKTIPEGAQNLLRAFTVTDLPSDPEQLFLTSWGEWWPKDVYSLALDQKLQRKWCLTKEEIEKAEDSSSSNNMASLRTKLLGGLIHSHPRAPLAPRAIASFSTRTVLHNTDKTSKNDQPNDTNPGYWKYDLSFKTQMSKAVLFTVLAGAGAVESWTWYREIREWWTGVRDDGREI</sequence>
<name>A0A1S9DGU9_ASPOZ</name>
<dbReference type="OrthoDB" id="542013at2759"/>
<dbReference type="AlphaFoldDB" id="A0A1S9DGU9"/>
<dbReference type="InterPro" id="IPR036291">
    <property type="entry name" value="NAD(P)-bd_dom_sf"/>
</dbReference>
<keyword evidence="2" id="KW-0521">NADP</keyword>
<dbReference type="GO" id="GO:0016491">
    <property type="term" value="F:oxidoreductase activity"/>
    <property type="evidence" value="ECO:0007669"/>
    <property type="project" value="UniProtKB-KW"/>
</dbReference>
<dbReference type="Pfam" id="PF00106">
    <property type="entry name" value="adh_short"/>
    <property type="match status" value="1"/>
</dbReference>
<dbReference type="Gene3D" id="3.40.50.720">
    <property type="entry name" value="NAD(P)-binding Rossmann-like Domain"/>
    <property type="match status" value="1"/>
</dbReference>
<dbReference type="EMBL" id="MKZY01000005">
    <property type="protein sequence ID" value="OOO08298.1"/>
    <property type="molecule type" value="Genomic_DNA"/>
</dbReference>
<organism evidence="4 5">
    <name type="scientific">Aspergillus oryzae</name>
    <name type="common">Yellow koji mold</name>
    <dbReference type="NCBI Taxonomy" id="5062"/>
    <lineage>
        <taxon>Eukaryota</taxon>
        <taxon>Fungi</taxon>
        <taxon>Dikarya</taxon>
        <taxon>Ascomycota</taxon>
        <taxon>Pezizomycotina</taxon>
        <taxon>Eurotiomycetes</taxon>
        <taxon>Eurotiomycetidae</taxon>
        <taxon>Eurotiales</taxon>
        <taxon>Aspergillaceae</taxon>
        <taxon>Aspergillus</taxon>
        <taxon>Aspergillus subgen. Circumdati</taxon>
    </lineage>
</organism>
<evidence type="ECO:0000313" key="5">
    <source>
        <dbReference type="Proteomes" id="UP000190312"/>
    </source>
</evidence>
<evidence type="ECO:0000256" key="2">
    <source>
        <dbReference type="ARBA" id="ARBA00022857"/>
    </source>
</evidence>
<dbReference type="SUPFAM" id="SSF51735">
    <property type="entry name" value="NAD(P)-binding Rossmann-fold domains"/>
    <property type="match status" value="1"/>
</dbReference>
<dbReference type="PANTHER" id="PTHR24320:SF148">
    <property type="entry name" value="NAD(P)-BINDING ROSSMANN-FOLD SUPERFAMILY PROTEIN"/>
    <property type="match status" value="1"/>
</dbReference>
<dbReference type="VEuPathDB" id="FungiDB:AO090020000708"/>
<accession>A0A1S9DGU9</accession>
<proteinExistence type="inferred from homology"/>
<evidence type="ECO:0000256" key="1">
    <source>
        <dbReference type="ARBA" id="ARBA00006484"/>
    </source>
</evidence>
<gene>
    <name evidence="4" type="ORF">OAory_01095940</name>
</gene>
<reference evidence="4 5" key="1">
    <citation type="submission" date="2016-10" db="EMBL/GenBank/DDBJ databases">
        <title>Genome sequencing of Aspergillus oryzae BCC7051.</title>
        <authorList>
            <person name="Thammarongtham C."/>
            <person name="Vorapreeda T."/>
            <person name="Nookaew I."/>
            <person name="Srisuk T."/>
            <person name="Land M."/>
            <person name="Jeennor S."/>
            <person name="Laoteng K."/>
        </authorList>
    </citation>
    <scope>NUCLEOTIDE SEQUENCE [LARGE SCALE GENOMIC DNA]</scope>
    <source>
        <strain evidence="4 5">BCC7051</strain>
    </source>
</reference>
<comment type="caution">
    <text evidence="4">The sequence shown here is derived from an EMBL/GenBank/DDBJ whole genome shotgun (WGS) entry which is preliminary data.</text>
</comment>
<comment type="similarity">
    <text evidence="1">Belongs to the short-chain dehydrogenases/reductases (SDR) family.</text>
</comment>